<reference evidence="6" key="1">
    <citation type="submission" date="2018-03" db="EMBL/GenBank/DDBJ databases">
        <authorList>
            <person name="Guldener U."/>
        </authorList>
    </citation>
    <scope>NUCLEOTIDE SEQUENCE</scope>
</reference>
<comment type="caution">
    <text evidence="6">The sequence shown here is derived from an EMBL/GenBank/DDBJ whole genome shotgun (WGS) entry which is preliminary data.</text>
</comment>
<dbReference type="Gene3D" id="3.40.50.10810">
    <property type="entry name" value="Tandem AAA-ATPase domain"/>
    <property type="match status" value="1"/>
</dbReference>
<keyword evidence="1" id="KW-0547">Nucleotide-binding</keyword>
<name>A0AAE8MQX8_9PEZI</name>
<proteinExistence type="predicted"/>
<dbReference type="CDD" id="cd18793">
    <property type="entry name" value="SF2_C_SNF"/>
    <property type="match status" value="1"/>
</dbReference>
<dbReference type="GO" id="GO:0008094">
    <property type="term" value="F:ATP-dependent activity, acting on DNA"/>
    <property type="evidence" value="ECO:0007669"/>
    <property type="project" value="TreeGrafter"/>
</dbReference>
<dbReference type="InterPro" id="IPR001650">
    <property type="entry name" value="Helicase_C-like"/>
</dbReference>
<feature type="region of interest" description="Disordered" evidence="4">
    <location>
        <begin position="1494"/>
        <end position="1544"/>
    </location>
</feature>
<evidence type="ECO:0000313" key="7">
    <source>
        <dbReference type="Proteomes" id="UP001187682"/>
    </source>
</evidence>
<accession>A0AAE8MQX8</accession>
<dbReference type="Proteomes" id="UP001187682">
    <property type="component" value="Unassembled WGS sequence"/>
</dbReference>
<evidence type="ECO:0000256" key="2">
    <source>
        <dbReference type="ARBA" id="ARBA00022801"/>
    </source>
</evidence>
<dbReference type="InterPro" id="IPR014001">
    <property type="entry name" value="Helicase_ATP-bd"/>
</dbReference>
<evidence type="ECO:0000256" key="1">
    <source>
        <dbReference type="ARBA" id="ARBA00022741"/>
    </source>
</evidence>
<dbReference type="Gene3D" id="3.40.50.300">
    <property type="entry name" value="P-loop containing nucleotide triphosphate hydrolases"/>
    <property type="match status" value="1"/>
</dbReference>
<keyword evidence="2" id="KW-0378">Hydrolase</keyword>
<dbReference type="Pfam" id="PF09814">
    <property type="entry name" value="HECT_2"/>
    <property type="match status" value="1"/>
</dbReference>
<sequence length="1544" mass="169419">MPSSEPANLSIYAELLPSIRQVSVAASLPLEPGAATRAQVFADGTRIGIRHGSSAKDLLLPGTVEAAAMLPVPNSQTRSLSWRLPLAASYPSQGPLGRDHYPTPPWSSADLEPRSPVTCRHCGNCVLPANTISTWKDLPSENWAEMMEFWHCHKPEPEPDNPQTHDHLTGRGYGASAAISAQSAIGFVDITSFLFAEPDVTGLEYSDPTDKGVNGTTNGGRSQARPQRASCAQCHTTIGLLETHKQSVRLFKWQVNCRTLTPVKDPSAAECLAATLMATMSRSGSAKIMVMPISLAGAPTGGEKVLHLRILNSNIAYTSTEMAGAVRTAIKLLYQVISRSEADGLLDPMTSDIQDVSLVQEALKESIDCLEASNKLLPKEQRRHQDWNVARMTARTVAEADIRVDPAKYLPLGCIYLSQAVSGLSLAQFIALSSNHGWIPLETPRNQWSNGKPTTAESPLDPISDVQATLMMSCRALKPLKGLLQAHWIRLEVSANSDHGGLIIRVYVLPDDVERRMIDRGDFKLRNSLRSLLQRTLDFSKDIWAGTYPAEGTIRVSYPTRLNSLDGKEDGSSESLLSLFNTIPSPAPTPETVLDPEAHDAEYNLLESKVPGLTSTLYSYQRRSAAVMLEKEASLGRSVDPRLVAVLDQEGSTWYYDQSDGVVLKEPRYYDDIPGGILAEEMGSGKTIICLSLILATRHFYPLAPELYRGGSTPVRNSVGSLVDMVASNITRNSVPWVNYFESARTMYGLDFSGCIEAIKRNPGYYLCPEETPAPYRVTLRGRRSSPDNPNPKFRKIYLSRATVVVVPNNLVRQWLQEIRKHTSGLEVLTLESNGAEIPSVTQLLGYDIILFAQTRLEALQGTVSSTALADIHFKRCIVDEGHKLGNSKIRNKSNLLLVVESLRFSSRWIVTGTPAQGLIGVNGQDSVPDPTSIPVQSYISSKQETKDLERIGAMAALYLKARPWANSTAESGDTPADWAVYVMQPHHSAKSRGPSDCLRQTLNSLIVRHGVAEVGELLPPVEERVVVLDGSYQDRLSLNIFSMMIVLNSVQSQRTDRDYFFHPKQRRALMELVHNLRQSSFFGGSFFTASELRKSITTAEGFLAEGKVPMSEEDEVLLREAIAFGHVAVENEIRNLSNQFHEVPIHVAGFTGPAGEAWSLDSKDGSPILTDSSMMSALQRVVRRNIDSPTALNALLNGGLIEEGRSQRSKALESDNVQPTTARIENTRATVLAGNTKLGDSRRPRKHLPSLLAQTLETKTGSTTDKVDTVEDREIPPSLAQTRLIATSSAKLSYLLDSIAKYQEEEQIIVFYENENIAWYIAGMLDMLQIPHLIYAKSLTTARKAQYVNSFNHSPLFRVMLMDITQAAFGLDMRAASRIYFISPVLNPQVEAQAIGRARRISQQKPVSVETLVLRDSIEEVIVSRKQHMTQAEHRKCKSILDDRPIYNWILNARVSPLPAAGTDGASQMAPLEAPQLIFGKGFGHVKASDEGLMLGEPASPTAAKAGEGRTNGVKRAFPADLSANGDPAPSRRVRFADSSGDD</sequence>
<dbReference type="InterPro" id="IPR027417">
    <property type="entry name" value="P-loop_NTPase"/>
</dbReference>
<feature type="compositionally biased region" description="Polar residues" evidence="4">
    <location>
        <begin position="214"/>
        <end position="225"/>
    </location>
</feature>
<evidence type="ECO:0000313" key="6">
    <source>
        <dbReference type="EMBL" id="SPN96776.1"/>
    </source>
</evidence>
<dbReference type="PANTHER" id="PTHR45626">
    <property type="entry name" value="TRANSCRIPTION TERMINATION FACTOR 2-RELATED"/>
    <property type="match status" value="1"/>
</dbReference>
<dbReference type="InterPro" id="IPR049730">
    <property type="entry name" value="SNF2/RAD54-like_C"/>
</dbReference>
<dbReference type="PANTHER" id="PTHR45626:SF51">
    <property type="entry name" value="SNF2-RELATED DOMAIN-CONTAINING PROTEIN"/>
    <property type="match status" value="1"/>
</dbReference>
<keyword evidence="7" id="KW-1185">Reference proteome</keyword>
<gene>
    <name evidence="6" type="ORF">DNG_00296</name>
</gene>
<dbReference type="Pfam" id="PF00176">
    <property type="entry name" value="SNF2-rel_dom"/>
    <property type="match status" value="1"/>
</dbReference>
<evidence type="ECO:0000256" key="4">
    <source>
        <dbReference type="SAM" id="MobiDB-lite"/>
    </source>
</evidence>
<dbReference type="InterPro" id="IPR050628">
    <property type="entry name" value="SNF2_RAD54_helicase_TF"/>
</dbReference>
<dbReference type="GO" id="GO:0006281">
    <property type="term" value="P:DNA repair"/>
    <property type="evidence" value="ECO:0007669"/>
    <property type="project" value="TreeGrafter"/>
</dbReference>
<keyword evidence="3" id="KW-0067">ATP-binding</keyword>
<organism evidence="6 7">
    <name type="scientific">Cephalotrichum gorgonifer</name>
    <dbReference type="NCBI Taxonomy" id="2041049"/>
    <lineage>
        <taxon>Eukaryota</taxon>
        <taxon>Fungi</taxon>
        <taxon>Dikarya</taxon>
        <taxon>Ascomycota</taxon>
        <taxon>Pezizomycotina</taxon>
        <taxon>Sordariomycetes</taxon>
        <taxon>Hypocreomycetidae</taxon>
        <taxon>Microascales</taxon>
        <taxon>Microascaceae</taxon>
        <taxon>Cephalotrichum</taxon>
    </lineage>
</organism>
<feature type="domain" description="Helicase C-terminal" evidence="5">
    <location>
        <begin position="1295"/>
        <end position="1438"/>
    </location>
</feature>
<dbReference type="GO" id="GO:0005634">
    <property type="term" value="C:nucleus"/>
    <property type="evidence" value="ECO:0007669"/>
    <property type="project" value="TreeGrafter"/>
</dbReference>
<dbReference type="SMART" id="SM00487">
    <property type="entry name" value="DEXDc"/>
    <property type="match status" value="1"/>
</dbReference>
<dbReference type="PROSITE" id="PS51194">
    <property type="entry name" value="HELICASE_CTER"/>
    <property type="match status" value="1"/>
</dbReference>
<dbReference type="InterPro" id="IPR000330">
    <property type="entry name" value="SNF2_N"/>
</dbReference>
<protein>
    <submittedName>
        <fullName evidence="6">Related to DNA repair protein rad8</fullName>
    </submittedName>
</protein>
<dbReference type="GO" id="GO:0005524">
    <property type="term" value="F:ATP binding"/>
    <property type="evidence" value="ECO:0007669"/>
    <property type="project" value="UniProtKB-KW"/>
</dbReference>
<dbReference type="SUPFAM" id="SSF52540">
    <property type="entry name" value="P-loop containing nucleoside triphosphate hydrolases"/>
    <property type="match status" value="2"/>
</dbReference>
<dbReference type="InterPro" id="IPR038718">
    <property type="entry name" value="SNF2-like_sf"/>
</dbReference>
<dbReference type="GO" id="GO:0016787">
    <property type="term" value="F:hydrolase activity"/>
    <property type="evidence" value="ECO:0007669"/>
    <property type="project" value="UniProtKB-KW"/>
</dbReference>
<dbReference type="EMBL" id="ONZQ02000001">
    <property type="protein sequence ID" value="SPN96776.1"/>
    <property type="molecule type" value="Genomic_DNA"/>
</dbReference>
<evidence type="ECO:0000259" key="5">
    <source>
        <dbReference type="PROSITE" id="PS51194"/>
    </source>
</evidence>
<evidence type="ECO:0000256" key="3">
    <source>
        <dbReference type="ARBA" id="ARBA00022840"/>
    </source>
</evidence>
<dbReference type="InterPro" id="IPR019193">
    <property type="entry name" value="UBQ-conj_enz_E2-bd_prot"/>
</dbReference>
<dbReference type="Pfam" id="PF00271">
    <property type="entry name" value="Helicase_C"/>
    <property type="match status" value="1"/>
</dbReference>
<feature type="region of interest" description="Disordered" evidence="4">
    <location>
        <begin position="206"/>
        <end position="228"/>
    </location>
</feature>